<protein>
    <submittedName>
        <fullName evidence="11">ABC transporter D family member 1 like</fullName>
    </submittedName>
</protein>
<accession>A0A2R6RLG0</accession>
<dbReference type="InterPro" id="IPR003593">
    <property type="entry name" value="AAA+_ATPase"/>
</dbReference>
<evidence type="ECO:0000256" key="3">
    <source>
        <dbReference type="ARBA" id="ARBA00022692"/>
    </source>
</evidence>
<keyword evidence="3 8" id="KW-0812">Transmembrane</keyword>
<dbReference type="InterPro" id="IPR017871">
    <property type="entry name" value="ABC_transporter-like_CS"/>
</dbReference>
<evidence type="ECO:0000256" key="4">
    <source>
        <dbReference type="ARBA" id="ARBA00022741"/>
    </source>
</evidence>
<dbReference type="PROSITE" id="PS50893">
    <property type="entry name" value="ABC_TRANSPORTER_2"/>
    <property type="match status" value="2"/>
</dbReference>
<feature type="domain" description="ABC transporter" evidence="9">
    <location>
        <begin position="350"/>
        <end position="590"/>
    </location>
</feature>
<evidence type="ECO:0000256" key="6">
    <source>
        <dbReference type="ARBA" id="ARBA00022989"/>
    </source>
</evidence>
<dbReference type="OrthoDB" id="422637at2759"/>
<dbReference type="Gene3D" id="1.20.1560.10">
    <property type="entry name" value="ABC transporter type 1, transmembrane domain"/>
    <property type="match status" value="1"/>
</dbReference>
<evidence type="ECO:0000259" key="10">
    <source>
        <dbReference type="PROSITE" id="PS50929"/>
    </source>
</evidence>
<dbReference type="GO" id="GO:0005324">
    <property type="term" value="F:long-chain fatty acid transmembrane transporter activity"/>
    <property type="evidence" value="ECO:0007669"/>
    <property type="project" value="TreeGrafter"/>
</dbReference>
<sequence length="1235" mass="138575">MPSLQLLQLTERGRSLLASRRKIVLLATGVIVGGGAAAYLQSRYCCKRPDSVGHYNGLSDDNEQVEKAIGSESIIKKSRQKKKGGLKSLQILAAILLSHMGRIGARDILCLQRIASDVPRFCSELSDLVQEDLTAVTDGLLYTWRLCSYASPKYVFWILAYVLGAGAMIRNFSPAFGKLMSEEQQLEGEYRQVHSRLRTHAESIAFYGGETREESHIQKKFKTLVRHMSVVLHEHWWFGMIQDFLLKYLGATFAVILIIEPFFSGDLRPDTSTLGRAEMLSNLRYHTSVIISLFQSLGTLSISSRRLNRLSGYADRIHDLMTISRELIAQDTSSMQRNGSRNYVSEANYIEFDNVKVVTPTGNVLVEDLTLRAESGSNLLITGPNGSGKSSLFRVLGGLWPLVSGHIVKPGVGSDLNKEIFYVPQRPYTAVGTLRDQLVYPLTVDQDVEPLTHSEMVELLKNVDLEYLLERYPPEKEINWGDELSLGEQQRLGMARLFYHKPKFAILDECTSAVTTDMEERFCAKVRAMGTSCITISHRPALVAFHDVVLSLDGEGGWHVYYKREDSPVLSEAGLNTMKPSETERQSDAMAVQRAFANTKKDSSFTSTKSQSYVSELIATSPSVDRDVALPVVPQLQIAPRLLPLRVASMFKILVPTVLDKQGAQLLAVAVLVISRTWISDRIASLNGTTVKYVLEQDKASFIRLIGVSVLQSAASSFVAPSLRHLTARLALGWRIRLTQHLLKNYLRKNAYYKVFHMSSMNVDADQRITQDLEKLTTDLSGLVTGMVKPSVDILWFTWRMKLLTGRRGVAILYAYMLLGLGFLRSVAPDFGDLASRGQQLEGSFRFMHERLRTHAESVAFFGGGAREKIMVESRFQELLDHSELLLKRKWVFGVLDDFITKQLPHNVTWALSLLYAMEHKGDRALTSTQGELAHALRFLASVVSQSFLAFGDILELNRKYLELSGGINRIFELDELLDVAQKESPTKLTESHFNDIISFSNVDIISPAQKMLAMKLTCDIVPGKSLLVTGPNGSGKSSVFRVLRGLWPIVSGRLLKPSQDLDEDTGCNRGIFYVPQRPYTCLGTLRDQIIYPLSLEEAEERTLALYAKSQSPVRAKNILDVHLKTILENVKLLYLLEREGGWDTNQNWEDILSLGEQQRLGMARLFFHKPKFGILDECTNATSVDVEEHLYMLANKMGITVVTSSQRPALIPFHSMELRLIDGEGKWELRSIKQ</sequence>
<dbReference type="Proteomes" id="UP000241394">
    <property type="component" value="Chromosome LG5"/>
</dbReference>
<evidence type="ECO:0000313" key="12">
    <source>
        <dbReference type="Proteomes" id="UP000241394"/>
    </source>
</evidence>
<dbReference type="OMA" id="WELCEIH"/>
<dbReference type="InterPro" id="IPR050835">
    <property type="entry name" value="ABC_transporter_sub-D"/>
</dbReference>
<keyword evidence="7 8" id="KW-0472">Membrane</keyword>
<dbReference type="PANTHER" id="PTHR11384:SF56">
    <property type="entry name" value="ABC TRANSPORTER D FAMILY MEMBER 1"/>
    <property type="match status" value="1"/>
</dbReference>
<gene>
    <name evidence="11" type="ORF">CEY00_Acc06139</name>
</gene>
<dbReference type="PROSITE" id="PS50929">
    <property type="entry name" value="ABC_TM1F"/>
    <property type="match status" value="2"/>
</dbReference>
<dbReference type="Pfam" id="PF06472">
    <property type="entry name" value="ABC_membrane_2"/>
    <property type="match status" value="2"/>
</dbReference>
<evidence type="ECO:0000256" key="5">
    <source>
        <dbReference type="ARBA" id="ARBA00022840"/>
    </source>
</evidence>
<dbReference type="Pfam" id="PF00005">
    <property type="entry name" value="ABC_tran"/>
    <property type="match status" value="2"/>
</dbReference>
<dbReference type="PROSITE" id="PS00211">
    <property type="entry name" value="ABC_TRANSPORTER_1"/>
    <property type="match status" value="2"/>
</dbReference>
<dbReference type="GO" id="GO:0140359">
    <property type="term" value="F:ABC-type transporter activity"/>
    <property type="evidence" value="ECO:0007669"/>
    <property type="project" value="InterPro"/>
</dbReference>
<dbReference type="STRING" id="1590841.A0A2R6RLG0"/>
<dbReference type="Gene3D" id="3.40.50.300">
    <property type="entry name" value="P-loop containing nucleotide triphosphate hydrolases"/>
    <property type="match status" value="2"/>
</dbReference>
<evidence type="ECO:0000313" key="11">
    <source>
        <dbReference type="EMBL" id="PSS30854.1"/>
    </source>
</evidence>
<dbReference type="GO" id="GO:0005524">
    <property type="term" value="F:ATP binding"/>
    <property type="evidence" value="ECO:0007669"/>
    <property type="project" value="UniProtKB-KW"/>
</dbReference>
<reference evidence="12" key="2">
    <citation type="journal article" date="2018" name="BMC Genomics">
        <title>A manually annotated Actinidia chinensis var. chinensis (kiwifruit) genome highlights the challenges associated with draft genomes and gene prediction in plants.</title>
        <authorList>
            <person name="Pilkington S.M."/>
            <person name="Crowhurst R."/>
            <person name="Hilario E."/>
            <person name="Nardozza S."/>
            <person name="Fraser L."/>
            <person name="Peng Y."/>
            <person name="Gunaseelan K."/>
            <person name="Simpson R."/>
            <person name="Tahir J."/>
            <person name="Deroles S.C."/>
            <person name="Templeton K."/>
            <person name="Luo Z."/>
            <person name="Davy M."/>
            <person name="Cheng C."/>
            <person name="McNeilage M."/>
            <person name="Scaglione D."/>
            <person name="Liu Y."/>
            <person name="Zhang Q."/>
            <person name="Datson P."/>
            <person name="De Silva N."/>
            <person name="Gardiner S.E."/>
            <person name="Bassett H."/>
            <person name="Chagne D."/>
            <person name="McCallum J."/>
            <person name="Dzierzon H."/>
            <person name="Deng C."/>
            <person name="Wang Y.Y."/>
            <person name="Barron L."/>
            <person name="Manako K."/>
            <person name="Bowen J."/>
            <person name="Foster T.M."/>
            <person name="Erridge Z.A."/>
            <person name="Tiffin H."/>
            <person name="Waite C.N."/>
            <person name="Davies K.M."/>
            <person name="Grierson E.P."/>
            <person name="Laing W.A."/>
            <person name="Kirk R."/>
            <person name="Chen X."/>
            <person name="Wood M."/>
            <person name="Montefiori M."/>
            <person name="Brummell D.A."/>
            <person name="Schwinn K.E."/>
            <person name="Catanach A."/>
            <person name="Fullerton C."/>
            <person name="Li D."/>
            <person name="Meiyalaghan S."/>
            <person name="Nieuwenhuizen N."/>
            <person name="Read N."/>
            <person name="Prakash R."/>
            <person name="Hunter D."/>
            <person name="Zhang H."/>
            <person name="McKenzie M."/>
            <person name="Knabel M."/>
            <person name="Harris A."/>
            <person name="Allan A.C."/>
            <person name="Gleave A."/>
            <person name="Chen A."/>
            <person name="Janssen B.J."/>
            <person name="Plunkett B."/>
            <person name="Ampomah-Dwamena C."/>
            <person name="Voogd C."/>
            <person name="Leif D."/>
            <person name="Lafferty D."/>
            <person name="Souleyre E.J.F."/>
            <person name="Varkonyi-Gasic E."/>
            <person name="Gambi F."/>
            <person name="Hanley J."/>
            <person name="Yao J.L."/>
            <person name="Cheung J."/>
            <person name="David K.M."/>
            <person name="Warren B."/>
            <person name="Marsh K."/>
            <person name="Snowden K.C."/>
            <person name="Lin-Wang K."/>
            <person name="Brian L."/>
            <person name="Martinez-Sanchez M."/>
            <person name="Wang M."/>
            <person name="Ileperuma N."/>
            <person name="Macnee N."/>
            <person name="Campin R."/>
            <person name="McAtee P."/>
            <person name="Drummond R.S.M."/>
            <person name="Espley R.V."/>
            <person name="Ireland H.S."/>
            <person name="Wu R."/>
            <person name="Atkinson R.G."/>
            <person name="Karunairetnam S."/>
            <person name="Bulley S."/>
            <person name="Chunkath S."/>
            <person name="Hanley Z."/>
            <person name="Storey R."/>
            <person name="Thrimawithana A.H."/>
            <person name="Thomson S."/>
            <person name="David C."/>
            <person name="Testolin R."/>
            <person name="Huang H."/>
            <person name="Hellens R.P."/>
            <person name="Schaffer R.J."/>
        </authorList>
    </citation>
    <scope>NUCLEOTIDE SEQUENCE [LARGE SCALE GENOMIC DNA]</scope>
    <source>
        <strain evidence="12">cv. Red5</strain>
    </source>
</reference>
<comment type="similarity">
    <text evidence="1">Belongs to the ABC transporter superfamily. ABCD family. Peroxisomal fatty acyl CoA transporter (TC 3.A.1.203) subfamily.</text>
</comment>
<dbReference type="InterPro" id="IPR003439">
    <property type="entry name" value="ABC_transporter-like_ATP-bd"/>
</dbReference>
<dbReference type="InParanoid" id="A0A2R6RLG0"/>
<dbReference type="GO" id="GO:0016887">
    <property type="term" value="F:ATP hydrolysis activity"/>
    <property type="evidence" value="ECO:0007669"/>
    <property type="project" value="InterPro"/>
</dbReference>
<dbReference type="GO" id="GO:0005778">
    <property type="term" value="C:peroxisomal membrane"/>
    <property type="evidence" value="ECO:0007669"/>
    <property type="project" value="TreeGrafter"/>
</dbReference>
<dbReference type="SUPFAM" id="SSF90123">
    <property type="entry name" value="ABC transporter transmembrane region"/>
    <property type="match status" value="2"/>
</dbReference>
<feature type="transmembrane region" description="Helical" evidence="8">
    <location>
        <begin position="23"/>
        <end position="40"/>
    </location>
</feature>
<dbReference type="AlphaFoldDB" id="A0A2R6RLG0"/>
<dbReference type="GO" id="GO:0042760">
    <property type="term" value="P:very long-chain fatty acid catabolic process"/>
    <property type="evidence" value="ECO:0007669"/>
    <property type="project" value="TreeGrafter"/>
</dbReference>
<dbReference type="GO" id="GO:0015910">
    <property type="term" value="P:long-chain fatty acid import into peroxisome"/>
    <property type="evidence" value="ECO:0007669"/>
    <property type="project" value="TreeGrafter"/>
</dbReference>
<evidence type="ECO:0000256" key="2">
    <source>
        <dbReference type="ARBA" id="ARBA00022448"/>
    </source>
</evidence>
<dbReference type="FunCoup" id="A0A2R6RLG0">
    <property type="interactions" value="2421"/>
</dbReference>
<dbReference type="CDD" id="cd03223">
    <property type="entry name" value="ABCD_peroxisomal_ALDP"/>
    <property type="match status" value="2"/>
</dbReference>
<dbReference type="GO" id="GO:0007031">
    <property type="term" value="P:peroxisome organization"/>
    <property type="evidence" value="ECO:0007669"/>
    <property type="project" value="TreeGrafter"/>
</dbReference>
<comment type="caution">
    <text evidence="11">The sequence shown here is derived from an EMBL/GenBank/DDBJ whole genome shotgun (WGS) entry which is preliminary data.</text>
</comment>
<keyword evidence="4" id="KW-0547">Nucleotide-binding</keyword>
<evidence type="ECO:0000256" key="1">
    <source>
        <dbReference type="ARBA" id="ARBA00008575"/>
    </source>
</evidence>
<dbReference type="SMART" id="SM00382">
    <property type="entry name" value="AAA"/>
    <property type="match status" value="2"/>
</dbReference>
<keyword evidence="6 8" id="KW-1133">Transmembrane helix</keyword>
<evidence type="ECO:0000256" key="7">
    <source>
        <dbReference type="ARBA" id="ARBA00023136"/>
    </source>
</evidence>
<feature type="domain" description="ABC transmembrane type-1" evidence="10">
    <location>
        <begin position="111"/>
        <end position="245"/>
    </location>
</feature>
<organism evidence="11 12">
    <name type="scientific">Actinidia chinensis var. chinensis</name>
    <name type="common">Chinese soft-hair kiwi</name>
    <dbReference type="NCBI Taxonomy" id="1590841"/>
    <lineage>
        <taxon>Eukaryota</taxon>
        <taxon>Viridiplantae</taxon>
        <taxon>Streptophyta</taxon>
        <taxon>Embryophyta</taxon>
        <taxon>Tracheophyta</taxon>
        <taxon>Spermatophyta</taxon>
        <taxon>Magnoliopsida</taxon>
        <taxon>eudicotyledons</taxon>
        <taxon>Gunneridae</taxon>
        <taxon>Pentapetalae</taxon>
        <taxon>asterids</taxon>
        <taxon>Ericales</taxon>
        <taxon>Actinidiaceae</taxon>
        <taxon>Actinidia</taxon>
    </lineage>
</organism>
<feature type="transmembrane region" description="Helical" evidence="8">
    <location>
        <begin position="154"/>
        <end position="172"/>
    </location>
</feature>
<name>A0A2R6RLG0_ACTCC</name>
<dbReference type="GO" id="GO:0006635">
    <property type="term" value="P:fatty acid beta-oxidation"/>
    <property type="evidence" value="ECO:0007669"/>
    <property type="project" value="TreeGrafter"/>
</dbReference>
<dbReference type="SUPFAM" id="SSF52540">
    <property type="entry name" value="P-loop containing nucleoside triphosphate hydrolases"/>
    <property type="match status" value="2"/>
</dbReference>
<proteinExistence type="inferred from homology"/>
<keyword evidence="12" id="KW-1185">Reference proteome</keyword>
<keyword evidence="2" id="KW-0813">Transport</keyword>
<keyword evidence="5" id="KW-0067">ATP-binding</keyword>
<reference evidence="11 12" key="1">
    <citation type="submission" date="2017-07" db="EMBL/GenBank/DDBJ databases">
        <title>An improved, manually edited Actinidia chinensis var. chinensis (kiwifruit) genome highlights the challenges associated with draft genomes and gene prediction in plants.</title>
        <authorList>
            <person name="Pilkington S."/>
            <person name="Crowhurst R."/>
            <person name="Hilario E."/>
            <person name="Nardozza S."/>
            <person name="Fraser L."/>
            <person name="Peng Y."/>
            <person name="Gunaseelan K."/>
            <person name="Simpson R."/>
            <person name="Tahir J."/>
            <person name="Deroles S."/>
            <person name="Templeton K."/>
            <person name="Luo Z."/>
            <person name="Davy M."/>
            <person name="Cheng C."/>
            <person name="Mcneilage M."/>
            <person name="Scaglione D."/>
            <person name="Liu Y."/>
            <person name="Zhang Q."/>
            <person name="Datson P."/>
            <person name="De Silva N."/>
            <person name="Gardiner S."/>
            <person name="Bassett H."/>
            <person name="Chagne D."/>
            <person name="Mccallum J."/>
            <person name="Dzierzon H."/>
            <person name="Deng C."/>
            <person name="Wang Y.-Y."/>
            <person name="Barron N."/>
            <person name="Manako K."/>
            <person name="Bowen J."/>
            <person name="Foster T."/>
            <person name="Erridge Z."/>
            <person name="Tiffin H."/>
            <person name="Waite C."/>
            <person name="Davies K."/>
            <person name="Grierson E."/>
            <person name="Laing W."/>
            <person name="Kirk R."/>
            <person name="Chen X."/>
            <person name="Wood M."/>
            <person name="Montefiori M."/>
            <person name="Brummell D."/>
            <person name="Schwinn K."/>
            <person name="Catanach A."/>
            <person name="Fullerton C."/>
            <person name="Li D."/>
            <person name="Meiyalaghan S."/>
            <person name="Nieuwenhuizen N."/>
            <person name="Read N."/>
            <person name="Prakash R."/>
            <person name="Hunter D."/>
            <person name="Zhang H."/>
            <person name="Mckenzie M."/>
            <person name="Knabel M."/>
            <person name="Harris A."/>
            <person name="Allan A."/>
            <person name="Chen A."/>
            <person name="Janssen B."/>
            <person name="Plunkett B."/>
            <person name="Dwamena C."/>
            <person name="Voogd C."/>
            <person name="Leif D."/>
            <person name="Lafferty D."/>
            <person name="Souleyre E."/>
            <person name="Varkonyi-Gasic E."/>
            <person name="Gambi F."/>
            <person name="Hanley J."/>
            <person name="Yao J.-L."/>
            <person name="Cheung J."/>
            <person name="David K."/>
            <person name="Warren B."/>
            <person name="Marsh K."/>
            <person name="Snowden K."/>
            <person name="Lin-Wang K."/>
            <person name="Brian L."/>
            <person name="Martinez-Sanchez M."/>
            <person name="Wang M."/>
            <person name="Ileperuma N."/>
            <person name="Macnee N."/>
            <person name="Campin R."/>
            <person name="Mcatee P."/>
            <person name="Drummond R."/>
            <person name="Espley R."/>
            <person name="Ireland H."/>
            <person name="Wu R."/>
            <person name="Atkinson R."/>
            <person name="Karunairetnam S."/>
            <person name="Bulley S."/>
            <person name="Chunkath S."/>
            <person name="Hanley Z."/>
            <person name="Storey R."/>
            <person name="Thrimawithana A."/>
            <person name="Thomson S."/>
            <person name="David C."/>
            <person name="Testolin R."/>
        </authorList>
    </citation>
    <scope>NUCLEOTIDE SEQUENCE [LARGE SCALE GENOMIC DNA]</scope>
    <source>
        <strain evidence="12">cv. Red5</strain>
        <tissue evidence="11">Young leaf</tissue>
    </source>
</reference>
<dbReference type="Gramene" id="PSS30854">
    <property type="protein sequence ID" value="PSS30854"/>
    <property type="gene ID" value="CEY00_Acc06139"/>
</dbReference>
<feature type="domain" description="ABC transporter" evidence="9">
    <location>
        <begin position="998"/>
        <end position="1233"/>
    </location>
</feature>
<dbReference type="EMBL" id="NKQK01000005">
    <property type="protein sequence ID" value="PSS30854.1"/>
    <property type="molecule type" value="Genomic_DNA"/>
</dbReference>
<evidence type="ECO:0000259" key="9">
    <source>
        <dbReference type="PROSITE" id="PS50893"/>
    </source>
</evidence>
<feature type="domain" description="ABC transmembrane type-1" evidence="10">
    <location>
        <begin position="663"/>
        <end position="901"/>
    </location>
</feature>
<dbReference type="InterPro" id="IPR027417">
    <property type="entry name" value="P-loop_NTPase"/>
</dbReference>
<dbReference type="InterPro" id="IPR011527">
    <property type="entry name" value="ABC1_TM_dom"/>
</dbReference>
<dbReference type="PANTHER" id="PTHR11384">
    <property type="entry name" value="ATP-BINDING CASSETTE, SUB-FAMILY D MEMBER"/>
    <property type="match status" value="1"/>
</dbReference>
<evidence type="ECO:0000256" key="8">
    <source>
        <dbReference type="SAM" id="Phobius"/>
    </source>
</evidence>
<dbReference type="InterPro" id="IPR036640">
    <property type="entry name" value="ABC1_TM_sf"/>
</dbReference>